<evidence type="ECO:0000256" key="2">
    <source>
        <dbReference type="ARBA" id="ARBA00022723"/>
    </source>
</evidence>
<feature type="domain" description="4Fe-4S ferredoxin-type" evidence="7">
    <location>
        <begin position="15"/>
        <end position="45"/>
    </location>
</feature>
<dbReference type="STRING" id="1116472.MGMO_34c00240"/>
<dbReference type="PANTHER" id="PTHR32479:SF17">
    <property type="entry name" value="GLYCOLATE OXIDASE IRON-SULFUR SUBUNIT"/>
    <property type="match status" value="1"/>
</dbReference>
<dbReference type="RefSeq" id="WP_023493843.1">
    <property type="nucleotide sequence ID" value="NZ_AYLO01000033.1"/>
</dbReference>
<dbReference type="Pfam" id="PF13183">
    <property type="entry name" value="Fer4_8"/>
    <property type="match status" value="1"/>
</dbReference>
<feature type="domain" description="4Fe-4S ferredoxin-type" evidence="7">
    <location>
        <begin position="66"/>
        <end position="89"/>
    </location>
</feature>
<keyword evidence="2 6" id="KW-0479">Metal-binding</keyword>
<keyword evidence="3" id="KW-0677">Repeat</keyword>
<keyword evidence="4 6" id="KW-0408">Iron</keyword>
<dbReference type="GO" id="GO:0019154">
    <property type="term" value="F:glycolate dehydrogenase activity"/>
    <property type="evidence" value="ECO:0007669"/>
    <property type="project" value="UniProtKB-EC"/>
</dbReference>
<evidence type="ECO:0000256" key="6">
    <source>
        <dbReference type="PIRNR" id="PIRNR000139"/>
    </source>
</evidence>
<comment type="catalytic activity">
    <reaction evidence="6">
        <text>glycolate + A = glyoxylate + AH2</text>
        <dbReference type="Rhea" id="RHEA:21264"/>
        <dbReference type="ChEBI" id="CHEBI:13193"/>
        <dbReference type="ChEBI" id="CHEBI:17499"/>
        <dbReference type="ChEBI" id="CHEBI:29805"/>
        <dbReference type="ChEBI" id="CHEBI:36655"/>
        <dbReference type="EC" id="1.1.99.14"/>
    </reaction>
</comment>
<dbReference type="EMBL" id="AYLO01000033">
    <property type="protein sequence ID" value="ESS73180.1"/>
    <property type="molecule type" value="Genomic_DNA"/>
</dbReference>
<evidence type="ECO:0000256" key="3">
    <source>
        <dbReference type="ARBA" id="ARBA00022737"/>
    </source>
</evidence>
<keyword evidence="5 6" id="KW-0411">Iron-sulfur</keyword>
<dbReference type="InterPro" id="IPR009051">
    <property type="entry name" value="Helical_ferredxn"/>
</dbReference>
<evidence type="ECO:0000259" key="7">
    <source>
        <dbReference type="PROSITE" id="PS51379"/>
    </source>
</evidence>
<comment type="function">
    <text evidence="6">Component of a complex that catalyzes the oxidation of glycolate to glyoxylate.</text>
</comment>
<evidence type="ECO:0000256" key="5">
    <source>
        <dbReference type="ARBA" id="ARBA00023014"/>
    </source>
</evidence>
<dbReference type="AlphaFoldDB" id="V5BIQ2"/>
<dbReference type="Gene3D" id="1.10.1060.10">
    <property type="entry name" value="Alpha-helical ferredoxin"/>
    <property type="match status" value="1"/>
</dbReference>
<evidence type="ECO:0000313" key="9">
    <source>
        <dbReference type="Proteomes" id="UP000017842"/>
    </source>
</evidence>
<dbReference type="PROSITE" id="PS00198">
    <property type="entry name" value="4FE4S_FER_1"/>
    <property type="match status" value="1"/>
</dbReference>
<dbReference type="InterPro" id="IPR012257">
    <property type="entry name" value="Glc_ox_4Fe-4S"/>
</dbReference>
<dbReference type="NCBIfam" id="NF008434">
    <property type="entry name" value="PRK11274.1"/>
    <property type="match status" value="1"/>
</dbReference>
<comment type="caution">
    <text evidence="8">The sequence shown here is derived from an EMBL/GenBank/DDBJ whole genome shotgun (WGS) entry which is preliminary data.</text>
</comment>
<evidence type="ECO:0000313" key="8">
    <source>
        <dbReference type="EMBL" id="ESS73180.1"/>
    </source>
</evidence>
<keyword evidence="1 6" id="KW-0004">4Fe-4S</keyword>
<keyword evidence="6" id="KW-0813">Transport</keyword>
<protein>
    <recommendedName>
        <fullName evidence="6">Glycolate oxidase iron-sulfur subunit</fullName>
        <ecNumber evidence="6">1.1.99.14</ecNumber>
    </recommendedName>
</protein>
<dbReference type="SUPFAM" id="SSF54862">
    <property type="entry name" value="4Fe-4S ferredoxins"/>
    <property type="match status" value="1"/>
</dbReference>
<dbReference type="GO" id="GO:0046872">
    <property type="term" value="F:metal ion binding"/>
    <property type="evidence" value="ECO:0007669"/>
    <property type="project" value="UniProtKB-UniRule"/>
</dbReference>
<proteinExistence type="predicted"/>
<dbReference type="GO" id="GO:0051539">
    <property type="term" value="F:4 iron, 4 sulfur cluster binding"/>
    <property type="evidence" value="ECO:0007669"/>
    <property type="project" value="UniProtKB-UniRule"/>
</dbReference>
<dbReference type="InterPro" id="IPR004017">
    <property type="entry name" value="Cys_rich_dom"/>
</dbReference>
<sequence>MYSQFSTDFNDTPEIQEAQDILRRCVHCGFCNATCPTYQLKGDELDGPRGRIYLIKQMFEGGAVTQQTQLHLDRCLSCKSCETTCPSGVEFGRLADIGRHLVDQKVQRSLPQRLFRRVLLWWLPYPKRFKRLIQLARVVRPLLPVQLKNKIPSRQPDSQCQQYRHVRSVLLLDGCVQQTLAPKINASTAHVLDQLGISAIRLPNAGCCGALNYHLSDQSGGLDKMRRMIDACWPQIESGVEAIVMTASGCGAMLKDYGKLLRDDPVYANKAERYSALCKDISEVLSNEDLSKLTITPRKIAFQSPCSLQHAQGLNGVTEALLTKLGFCLTPVQDAHLCCGSAGTYSILQPEIADQLRSRKLHNLQQDQPELIATANIGCLLHLQEKSDIPVMHWIELLD</sequence>
<dbReference type="eggNOG" id="COG0247">
    <property type="taxonomic scope" value="Bacteria"/>
</dbReference>
<keyword evidence="9" id="KW-1185">Reference proteome</keyword>
<evidence type="ECO:0000256" key="4">
    <source>
        <dbReference type="ARBA" id="ARBA00023004"/>
    </source>
</evidence>
<dbReference type="PANTHER" id="PTHR32479">
    <property type="entry name" value="GLYCOLATE OXIDASE IRON-SULFUR SUBUNIT"/>
    <property type="match status" value="1"/>
</dbReference>
<name>V5BIQ2_9GAMM</name>
<dbReference type="InterPro" id="IPR017896">
    <property type="entry name" value="4Fe4S_Fe-S-bd"/>
</dbReference>
<dbReference type="InterPro" id="IPR017900">
    <property type="entry name" value="4Fe4S_Fe_S_CS"/>
</dbReference>
<accession>V5BIQ2</accession>
<dbReference type="Pfam" id="PF02754">
    <property type="entry name" value="CCG"/>
    <property type="match status" value="2"/>
</dbReference>
<organism evidence="8 9">
    <name type="scientific">Methyloglobulus morosus KoM1</name>
    <dbReference type="NCBI Taxonomy" id="1116472"/>
    <lineage>
        <taxon>Bacteria</taxon>
        <taxon>Pseudomonadati</taxon>
        <taxon>Pseudomonadota</taxon>
        <taxon>Gammaproteobacteria</taxon>
        <taxon>Methylococcales</taxon>
        <taxon>Methylococcaceae</taxon>
        <taxon>Methyloglobulus</taxon>
    </lineage>
</organism>
<comment type="cofactor">
    <cofactor evidence="6">
        <name>[4Fe-4S] cluster</name>
        <dbReference type="ChEBI" id="CHEBI:49883"/>
    </cofactor>
    <text evidence="6">Binds 2 [4Fe-4S] clusters.</text>
</comment>
<dbReference type="PROSITE" id="PS51379">
    <property type="entry name" value="4FE4S_FER_2"/>
    <property type="match status" value="2"/>
</dbReference>
<dbReference type="EC" id="1.1.99.14" evidence="6"/>
<keyword evidence="6" id="KW-0249">Electron transport</keyword>
<gene>
    <name evidence="8" type="primary">glcF</name>
    <name evidence="8" type="ORF">MGMO_34c00240</name>
</gene>
<dbReference type="PIRSF" id="PIRSF000139">
    <property type="entry name" value="Glc_ox_4Fe-4S"/>
    <property type="match status" value="1"/>
</dbReference>
<reference evidence="8 9" key="1">
    <citation type="journal article" date="2013" name="Genome Announc.">
        <title>Draft Genome Sequence of the Methanotrophic Gammaproteobacterium Methyloglobulus morosus DSM 22980 Strain KoM1.</title>
        <authorList>
            <person name="Poehlein A."/>
            <person name="Deutzmann J.S."/>
            <person name="Daniel R."/>
            <person name="Simeonova D.D."/>
        </authorList>
    </citation>
    <scope>NUCLEOTIDE SEQUENCE [LARGE SCALE GENOMIC DNA]</scope>
    <source>
        <strain evidence="8 9">KoM1</strain>
    </source>
</reference>
<evidence type="ECO:0000256" key="1">
    <source>
        <dbReference type="ARBA" id="ARBA00022485"/>
    </source>
</evidence>
<dbReference type="OrthoDB" id="9765258at2"/>
<dbReference type="Proteomes" id="UP000017842">
    <property type="component" value="Unassembled WGS sequence"/>
</dbReference>
<dbReference type="PATRIC" id="fig|1116472.3.peg.977"/>
<comment type="catalytic activity">
    <reaction evidence="6">
        <text>(R)-lactate + A = pyruvate + AH2</text>
        <dbReference type="Rhea" id="RHEA:15089"/>
        <dbReference type="ChEBI" id="CHEBI:13193"/>
        <dbReference type="ChEBI" id="CHEBI:15361"/>
        <dbReference type="ChEBI" id="CHEBI:16004"/>
        <dbReference type="ChEBI" id="CHEBI:17499"/>
    </reaction>
</comment>